<accession>A0A0E0RET3</accession>
<dbReference type="Proteomes" id="UP000008022">
    <property type="component" value="Unassembled WGS sequence"/>
</dbReference>
<evidence type="ECO:0000313" key="2">
    <source>
        <dbReference type="EnsemblPlants" id="ORUFI12G06090.2"/>
    </source>
</evidence>
<keyword evidence="3" id="KW-1185">Reference proteome</keyword>
<protein>
    <submittedName>
        <fullName evidence="2">Uncharacterized protein</fullName>
    </submittedName>
</protein>
<feature type="compositionally biased region" description="Low complexity" evidence="1">
    <location>
        <begin position="62"/>
        <end position="78"/>
    </location>
</feature>
<dbReference type="Gramene" id="ORUFI12G06090.2">
    <property type="protein sequence ID" value="ORUFI12G06090.2"/>
    <property type="gene ID" value="ORUFI12G06090"/>
</dbReference>
<evidence type="ECO:0000256" key="1">
    <source>
        <dbReference type="SAM" id="MobiDB-lite"/>
    </source>
</evidence>
<feature type="region of interest" description="Disordered" evidence="1">
    <location>
        <begin position="46"/>
        <end position="109"/>
    </location>
</feature>
<dbReference type="EnsemblPlants" id="ORUFI12G06090.2">
    <property type="protein sequence ID" value="ORUFI12G06090.2"/>
    <property type="gene ID" value="ORUFI12G06090"/>
</dbReference>
<reference evidence="3" key="1">
    <citation type="submission" date="2013-06" db="EMBL/GenBank/DDBJ databases">
        <authorList>
            <person name="Zhao Q."/>
        </authorList>
    </citation>
    <scope>NUCLEOTIDE SEQUENCE</scope>
    <source>
        <strain evidence="3">cv. W1943</strain>
    </source>
</reference>
<name>A0A0E0RET3_ORYRU</name>
<dbReference type="AlphaFoldDB" id="A0A0E0RET3"/>
<evidence type="ECO:0000313" key="3">
    <source>
        <dbReference type="Proteomes" id="UP000008022"/>
    </source>
</evidence>
<sequence>MDQPSPTKRSARPKQTRGGFCRVVSFFLSGVGQHAVHSVHARQNIAAPKAASAPPRAPPPTRSNSIASASSTTSTPVSVGGGGELPNPRLAQAPQHPPQKPRGSPFPQLHRLSSAAGEIGRIPSARAAAGSVPYLSVWIVLYSSSAAEVTLLFGSEAAYS</sequence>
<organism evidence="2 3">
    <name type="scientific">Oryza rufipogon</name>
    <name type="common">Brownbeard rice</name>
    <name type="synonym">Asian wild rice</name>
    <dbReference type="NCBI Taxonomy" id="4529"/>
    <lineage>
        <taxon>Eukaryota</taxon>
        <taxon>Viridiplantae</taxon>
        <taxon>Streptophyta</taxon>
        <taxon>Embryophyta</taxon>
        <taxon>Tracheophyta</taxon>
        <taxon>Spermatophyta</taxon>
        <taxon>Magnoliopsida</taxon>
        <taxon>Liliopsida</taxon>
        <taxon>Poales</taxon>
        <taxon>Poaceae</taxon>
        <taxon>BOP clade</taxon>
        <taxon>Oryzoideae</taxon>
        <taxon>Oryzeae</taxon>
        <taxon>Oryzinae</taxon>
        <taxon>Oryza</taxon>
    </lineage>
</organism>
<proteinExistence type="predicted"/>
<reference evidence="2" key="2">
    <citation type="submission" date="2015-06" db="UniProtKB">
        <authorList>
            <consortium name="EnsemblPlants"/>
        </authorList>
    </citation>
    <scope>IDENTIFICATION</scope>
</reference>